<dbReference type="InterPro" id="IPR036291">
    <property type="entry name" value="NAD(P)-bd_dom_sf"/>
</dbReference>
<dbReference type="InterPro" id="IPR013154">
    <property type="entry name" value="ADH-like_N"/>
</dbReference>
<dbReference type="AlphaFoldDB" id="A0A6B0YV69"/>
<feature type="domain" description="Alcohol dehydrogenase-like N-terminal" evidence="7">
    <location>
        <begin position="27"/>
        <end position="117"/>
    </location>
</feature>
<dbReference type="SUPFAM" id="SSF50129">
    <property type="entry name" value="GroES-like"/>
    <property type="match status" value="1"/>
</dbReference>
<gene>
    <name evidence="8" type="ORF">F4Y42_12530</name>
</gene>
<dbReference type="Gene3D" id="3.90.180.10">
    <property type="entry name" value="Medium-chain alcohol dehydrogenases, catalytic domain"/>
    <property type="match status" value="2"/>
</dbReference>
<dbReference type="EMBL" id="VXRG01000104">
    <property type="protein sequence ID" value="MXY94261.1"/>
    <property type="molecule type" value="Genomic_DNA"/>
</dbReference>
<evidence type="ECO:0000259" key="7">
    <source>
        <dbReference type="Pfam" id="PF08240"/>
    </source>
</evidence>
<dbReference type="InterPro" id="IPR013149">
    <property type="entry name" value="ADH-like_C"/>
</dbReference>
<dbReference type="PANTHER" id="PTHR43350:SF19">
    <property type="entry name" value="D-GULOSIDE 3-DEHYDROGENASE"/>
    <property type="match status" value="1"/>
</dbReference>
<accession>A0A6B0YV69</accession>
<evidence type="ECO:0000313" key="8">
    <source>
        <dbReference type="EMBL" id="MXY94261.1"/>
    </source>
</evidence>
<feature type="domain" description="Alcohol dehydrogenase-like C-terminal" evidence="6">
    <location>
        <begin position="163"/>
        <end position="277"/>
    </location>
</feature>
<evidence type="ECO:0000256" key="2">
    <source>
        <dbReference type="ARBA" id="ARBA00008072"/>
    </source>
</evidence>
<proteinExistence type="inferred from homology"/>
<dbReference type="Pfam" id="PF00107">
    <property type="entry name" value="ADH_zinc_N"/>
    <property type="match status" value="1"/>
</dbReference>
<dbReference type="GO" id="GO:0046872">
    <property type="term" value="F:metal ion binding"/>
    <property type="evidence" value="ECO:0007669"/>
    <property type="project" value="UniProtKB-KW"/>
</dbReference>
<comment type="cofactor">
    <cofactor evidence="1">
        <name>Zn(2+)</name>
        <dbReference type="ChEBI" id="CHEBI:29105"/>
    </cofactor>
</comment>
<evidence type="ECO:0000259" key="6">
    <source>
        <dbReference type="Pfam" id="PF00107"/>
    </source>
</evidence>
<evidence type="ECO:0000256" key="1">
    <source>
        <dbReference type="ARBA" id="ARBA00001947"/>
    </source>
</evidence>
<protein>
    <submittedName>
        <fullName evidence="8">Zinc-binding dehydrogenase</fullName>
    </submittedName>
</protein>
<evidence type="ECO:0000256" key="3">
    <source>
        <dbReference type="ARBA" id="ARBA00022723"/>
    </source>
</evidence>
<comment type="similarity">
    <text evidence="2">Belongs to the zinc-containing alcohol dehydrogenase family.</text>
</comment>
<dbReference type="PANTHER" id="PTHR43350">
    <property type="entry name" value="NAD-DEPENDENT ALCOHOL DEHYDROGENASE"/>
    <property type="match status" value="1"/>
</dbReference>
<dbReference type="Gene3D" id="3.40.50.720">
    <property type="entry name" value="NAD(P)-binding Rossmann-like Domain"/>
    <property type="match status" value="1"/>
</dbReference>
<keyword evidence="5" id="KW-0560">Oxidoreductase</keyword>
<dbReference type="InterPro" id="IPR011032">
    <property type="entry name" value="GroES-like_sf"/>
</dbReference>
<evidence type="ECO:0000256" key="5">
    <source>
        <dbReference type="ARBA" id="ARBA00023002"/>
    </source>
</evidence>
<sequence>MKSSVLICTAQQQFSLREFDVPKLASTDLLVRCVWSGVSVGTEFAVIRNKISYGPYPISTGYQAVGYVEEVGAGVTKFDVGDKVYYRRNYIPMRVNGQPVTVCSGAHASHALVPEEAEVEHLPVGVDDATAALFVMPAVGYNAVDMAGVQMGDVVAFHAVGLIGLGALAAARLRGAETIAIDLNESRLEKAKELGATHTINASGLSSEELTARVQEIQPGGADVVFEGSGNPSCLDLAFPLARLRGKFVFLGHYGKEPVSFNYLVPHGKQLTAFFPCNDGLAPCREAVLRNIATGAIPWEKTITHRVDASEAPDLYAKINRDELPDLFGAVIRWS</sequence>
<comment type="caution">
    <text evidence="8">The sequence shown here is derived from an EMBL/GenBank/DDBJ whole genome shotgun (WGS) entry which is preliminary data.</text>
</comment>
<reference evidence="8" key="1">
    <citation type="submission" date="2019-09" db="EMBL/GenBank/DDBJ databases">
        <title>Characterisation of the sponge microbiome using genome-centric metagenomics.</title>
        <authorList>
            <person name="Engelberts J.P."/>
            <person name="Robbins S.J."/>
            <person name="De Goeij J.M."/>
            <person name="Aranda M."/>
            <person name="Bell S.C."/>
            <person name="Webster N.S."/>
        </authorList>
    </citation>
    <scope>NUCLEOTIDE SEQUENCE</scope>
    <source>
        <strain evidence="8">SB0664_bin_27</strain>
    </source>
</reference>
<dbReference type="GO" id="GO:0016491">
    <property type="term" value="F:oxidoreductase activity"/>
    <property type="evidence" value="ECO:0007669"/>
    <property type="project" value="UniProtKB-KW"/>
</dbReference>
<keyword evidence="4" id="KW-0862">Zinc</keyword>
<evidence type="ECO:0000256" key="4">
    <source>
        <dbReference type="ARBA" id="ARBA00022833"/>
    </source>
</evidence>
<name>A0A6B0YV69_9CHLR</name>
<dbReference type="Pfam" id="PF08240">
    <property type="entry name" value="ADH_N"/>
    <property type="match status" value="1"/>
</dbReference>
<organism evidence="8">
    <name type="scientific">Caldilineaceae bacterium SB0664_bin_27</name>
    <dbReference type="NCBI Taxonomy" id="2605260"/>
    <lineage>
        <taxon>Bacteria</taxon>
        <taxon>Bacillati</taxon>
        <taxon>Chloroflexota</taxon>
        <taxon>Caldilineae</taxon>
        <taxon>Caldilineales</taxon>
        <taxon>Caldilineaceae</taxon>
    </lineage>
</organism>
<dbReference type="SUPFAM" id="SSF51735">
    <property type="entry name" value="NAD(P)-binding Rossmann-fold domains"/>
    <property type="match status" value="1"/>
</dbReference>
<keyword evidence="3" id="KW-0479">Metal-binding</keyword>